<dbReference type="Proteomes" id="UP001431209">
    <property type="component" value="Unassembled WGS sequence"/>
</dbReference>
<dbReference type="EMBL" id="JAOPGA020000807">
    <property type="protein sequence ID" value="KAL0482025.1"/>
    <property type="molecule type" value="Genomic_DNA"/>
</dbReference>
<dbReference type="PANTHER" id="PTHR46200">
    <property type="entry name" value="GATOR COMPLEX PROTEIN WDR24"/>
    <property type="match status" value="1"/>
</dbReference>
<dbReference type="AlphaFoldDB" id="A0AAW2YZ50"/>
<sequence length="298" mass="33910">MVEPSLHHDLEILEDPMLSSGQVITDDDIEQQSIYFTVKKQLHDTVIQNMQPIYQIDLKTISNTLPLNNPFDGLSKPAISRNGSLFLCGTVYQSQETHFNNRLILGHTLPQEDKKSPILNSYPIHEHVRDVDWLVGDDRRIVVALNNRIGIILLDEEASSISDIVMLPTFHTDTIRNVAVNPCNPRLVISGGFDGMVYVTDISRLVHDIQKMEKKSENSVYHCNDVVGSVRWHPSDRNVASCTTDQGVLHVFDIRTDQTKPAFVYSASGKLELYSHAYMDDFHCVSWVWRWLCGNSRH</sequence>
<dbReference type="Pfam" id="PF00400">
    <property type="entry name" value="WD40"/>
    <property type="match status" value="2"/>
</dbReference>
<dbReference type="Gene3D" id="2.130.10.10">
    <property type="entry name" value="YVTN repeat-like/Quinoprotein amine dehydrogenase"/>
    <property type="match status" value="1"/>
</dbReference>
<dbReference type="GO" id="GO:0005774">
    <property type="term" value="C:vacuolar membrane"/>
    <property type="evidence" value="ECO:0007669"/>
    <property type="project" value="TreeGrafter"/>
</dbReference>
<accession>A0AAW2YZ50</accession>
<dbReference type="GO" id="GO:0061700">
    <property type="term" value="C:GATOR2 complex"/>
    <property type="evidence" value="ECO:0007669"/>
    <property type="project" value="TreeGrafter"/>
</dbReference>
<protein>
    <submittedName>
        <fullName evidence="3">Uncharacterized protein</fullName>
    </submittedName>
</protein>
<evidence type="ECO:0000313" key="4">
    <source>
        <dbReference type="Proteomes" id="UP001431209"/>
    </source>
</evidence>
<keyword evidence="1" id="KW-0853">WD repeat</keyword>
<dbReference type="InterPro" id="IPR037590">
    <property type="entry name" value="WDR24"/>
</dbReference>
<dbReference type="InterPro" id="IPR001680">
    <property type="entry name" value="WD40_rpt"/>
</dbReference>
<dbReference type="InterPro" id="IPR015943">
    <property type="entry name" value="WD40/YVTN_repeat-like_dom_sf"/>
</dbReference>
<dbReference type="InterPro" id="IPR036322">
    <property type="entry name" value="WD40_repeat_dom_sf"/>
</dbReference>
<name>A0AAW2YZ50_9EUKA</name>
<organism evidence="3 4">
    <name type="scientific">Acrasis kona</name>
    <dbReference type="NCBI Taxonomy" id="1008807"/>
    <lineage>
        <taxon>Eukaryota</taxon>
        <taxon>Discoba</taxon>
        <taxon>Heterolobosea</taxon>
        <taxon>Tetramitia</taxon>
        <taxon>Eutetramitia</taxon>
        <taxon>Acrasidae</taxon>
        <taxon>Acrasis</taxon>
    </lineage>
</organism>
<dbReference type="GO" id="GO:0016239">
    <property type="term" value="P:positive regulation of macroautophagy"/>
    <property type="evidence" value="ECO:0007669"/>
    <property type="project" value="TreeGrafter"/>
</dbReference>
<keyword evidence="2" id="KW-0677">Repeat</keyword>
<reference evidence="3 4" key="1">
    <citation type="submission" date="2024-03" db="EMBL/GenBank/DDBJ databases">
        <title>The Acrasis kona genome and developmental transcriptomes reveal deep origins of eukaryotic multicellular pathways.</title>
        <authorList>
            <person name="Sheikh S."/>
            <person name="Fu C.-J."/>
            <person name="Brown M.W."/>
            <person name="Baldauf S.L."/>
        </authorList>
    </citation>
    <scope>NUCLEOTIDE SEQUENCE [LARGE SCALE GENOMIC DNA]</scope>
    <source>
        <strain evidence="3 4">ATCC MYA-3509</strain>
    </source>
</reference>
<dbReference type="SUPFAM" id="SSF50978">
    <property type="entry name" value="WD40 repeat-like"/>
    <property type="match status" value="1"/>
</dbReference>
<comment type="caution">
    <text evidence="3">The sequence shown here is derived from an EMBL/GenBank/DDBJ whole genome shotgun (WGS) entry which is preliminary data.</text>
</comment>
<dbReference type="SMART" id="SM00320">
    <property type="entry name" value="WD40"/>
    <property type="match status" value="2"/>
</dbReference>
<dbReference type="GO" id="GO:1904263">
    <property type="term" value="P:positive regulation of TORC1 signaling"/>
    <property type="evidence" value="ECO:0007669"/>
    <property type="project" value="TreeGrafter"/>
</dbReference>
<dbReference type="PANTHER" id="PTHR46200:SF1">
    <property type="entry name" value="GATOR COMPLEX PROTEIN WDR24"/>
    <property type="match status" value="1"/>
</dbReference>
<proteinExistence type="predicted"/>
<dbReference type="GO" id="GO:0005829">
    <property type="term" value="C:cytosol"/>
    <property type="evidence" value="ECO:0007669"/>
    <property type="project" value="TreeGrafter"/>
</dbReference>
<evidence type="ECO:0000256" key="2">
    <source>
        <dbReference type="ARBA" id="ARBA00022737"/>
    </source>
</evidence>
<evidence type="ECO:0000313" key="3">
    <source>
        <dbReference type="EMBL" id="KAL0482025.1"/>
    </source>
</evidence>
<gene>
    <name evidence="3" type="ORF">AKO1_013281</name>
</gene>
<keyword evidence="4" id="KW-1185">Reference proteome</keyword>
<evidence type="ECO:0000256" key="1">
    <source>
        <dbReference type="ARBA" id="ARBA00022574"/>
    </source>
</evidence>